<comment type="caution">
    <text evidence="1">The sequence shown here is derived from an EMBL/GenBank/DDBJ whole genome shotgun (WGS) entry which is preliminary data.</text>
</comment>
<name>A0A392MHI9_9FABA</name>
<keyword evidence="2" id="KW-1185">Reference proteome</keyword>
<organism evidence="1 2">
    <name type="scientific">Trifolium medium</name>
    <dbReference type="NCBI Taxonomy" id="97028"/>
    <lineage>
        <taxon>Eukaryota</taxon>
        <taxon>Viridiplantae</taxon>
        <taxon>Streptophyta</taxon>
        <taxon>Embryophyta</taxon>
        <taxon>Tracheophyta</taxon>
        <taxon>Spermatophyta</taxon>
        <taxon>Magnoliopsida</taxon>
        <taxon>eudicotyledons</taxon>
        <taxon>Gunneridae</taxon>
        <taxon>Pentapetalae</taxon>
        <taxon>rosids</taxon>
        <taxon>fabids</taxon>
        <taxon>Fabales</taxon>
        <taxon>Fabaceae</taxon>
        <taxon>Papilionoideae</taxon>
        <taxon>50 kb inversion clade</taxon>
        <taxon>NPAAA clade</taxon>
        <taxon>Hologalegina</taxon>
        <taxon>IRL clade</taxon>
        <taxon>Trifolieae</taxon>
        <taxon>Trifolium</taxon>
    </lineage>
</organism>
<dbReference type="Proteomes" id="UP000265520">
    <property type="component" value="Unassembled WGS sequence"/>
</dbReference>
<accession>A0A392MHI9</accession>
<proteinExistence type="predicted"/>
<sequence>MPLPRKRILNLYYRGSIDQSQPSKFARSRLIATTFHSFTPRGLKNSFKQRFKGSSSMGQSSRTSEGLRLLEKAFAKTTRVVQVACYLLQCGTRCSSMCATSGPVYKP</sequence>
<dbReference type="AlphaFoldDB" id="A0A392MHI9"/>
<reference evidence="1 2" key="1">
    <citation type="journal article" date="2018" name="Front. Plant Sci.">
        <title>Red Clover (Trifolium pratense) and Zigzag Clover (T. medium) - A Picture of Genomic Similarities and Differences.</title>
        <authorList>
            <person name="Dluhosova J."/>
            <person name="Istvanek J."/>
            <person name="Nedelnik J."/>
            <person name="Repkova J."/>
        </authorList>
    </citation>
    <scope>NUCLEOTIDE SEQUENCE [LARGE SCALE GENOMIC DNA]</scope>
    <source>
        <strain evidence="2">cv. 10/8</strain>
        <tissue evidence="1">Leaf</tissue>
    </source>
</reference>
<protein>
    <submittedName>
        <fullName evidence="1">Uncharacterized protein</fullName>
    </submittedName>
</protein>
<feature type="non-terminal residue" evidence="1">
    <location>
        <position position="107"/>
    </location>
</feature>
<gene>
    <name evidence="1" type="ORF">A2U01_0007641</name>
</gene>
<dbReference type="EMBL" id="LXQA010010939">
    <property type="protein sequence ID" value="MCH86781.1"/>
    <property type="molecule type" value="Genomic_DNA"/>
</dbReference>
<evidence type="ECO:0000313" key="2">
    <source>
        <dbReference type="Proteomes" id="UP000265520"/>
    </source>
</evidence>
<evidence type="ECO:0000313" key="1">
    <source>
        <dbReference type="EMBL" id="MCH86781.1"/>
    </source>
</evidence>